<dbReference type="EMBL" id="JAINUG010000073">
    <property type="protein sequence ID" value="KAJ8401028.1"/>
    <property type="molecule type" value="Genomic_DNA"/>
</dbReference>
<name>A0AAD7SER2_9TELE</name>
<reference evidence="2" key="1">
    <citation type="journal article" date="2023" name="Science">
        <title>Genome structures resolve the early diversification of teleost fishes.</title>
        <authorList>
            <person name="Parey E."/>
            <person name="Louis A."/>
            <person name="Montfort J."/>
            <person name="Bouchez O."/>
            <person name="Roques C."/>
            <person name="Iampietro C."/>
            <person name="Lluch J."/>
            <person name="Castinel A."/>
            <person name="Donnadieu C."/>
            <person name="Desvignes T."/>
            <person name="Floi Bucao C."/>
            <person name="Jouanno E."/>
            <person name="Wen M."/>
            <person name="Mejri S."/>
            <person name="Dirks R."/>
            <person name="Jansen H."/>
            <person name="Henkel C."/>
            <person name="Chen W.J."/>
            <person name="Zahm M."/>
            <person name="Cabau C."/>
            <person name="Klopp C."/>
            <person name="Thompson A.W."/>
            <person name="Robinson-Rechavi M."/>
            <person name="Braasch I."/>
            <person name="Lecointre G."/>
            <person name="Bobe J."/>
            <person name="Postlethwait J.H."/>
            <person name="Berthelot C."/>
            <person name="Roest Crollius H."/>
            <person name="Guiguen Y."/>
        </authorList>
    </citation>
    <scope>NUCLEOTIDE SEQUENCE</scope>
    <source>
        <strain evidence="2">NC1722</strain>
    </source>
</reference>
<dbReference type="AlphaFoldDB" id="A0AAD7SER2"/>
<organism evidence="2 3">
    <name type="scientific">Aldrovandia affinis</name>
    <dbReference type="NCBI Taxonomy" id="143900"/>
    <lineage>
        <taxon>Eukaryota</taxon>
        <taxon>Metazoa</taxon>
        <taxon>Chordata</taxon>
        <taxon>Craniata</taxon>
        <taxon>Vertebrata</taxon>
        <taxon>Euteleostomi</taxon>
        <taxon>Actinopterygii</taxon>
        <taxon>Neopterygii</taxon>
        <taxon>Teleostei</taxon>
        <taxon>Notacanthiformes</taxon>
        <taxon>Halosauridae</taxon>
        <taxon>Aldrovandia</taxon>
    </lineage>
</organism>
<accession>A0AAD7SER2</accession>
<keyword evidence="3" id="KW-1185">Reference proteome</keyword>
<evidence type="ECO:0000313" key="3">
    <source>
        <dbReference type="Proteomes" id="UP001221898"/>
    </source>
</evidence>
<comment type="caution">
    <text evidence="2">The sequence shown here is derived from an EMBL/GenBank/DDBJ whole genome shotgun (WGS) entry which is preliminary data.</text>
</comment>
<sequence>MRGGEVTGCVRPARCPLHPRSAPLRSGVIDVAENVSRQEMKLPAVPVSGHYHRGAGRRRQGLTQDSSSFPPPPPGETGGWKKPGPTWSGTERTPSAGWPGGGRGHI</sequence>
<proteinExistence type="predicted"/>
<gene>
    <name evidence="2" type="ORF">AAFF_G00389850</name>
</gene>
<feature type="region of interest" description="Disordered" evidence="1">
    <location>
        <begin position="1"/>
        <end position="22"/>
    </location>
</feature>
<evidence type="ECO:0000256" key="1">
    <source>
        <dbReference type="SAM" id="MobiDB-lite"/>
    </source>
</evidence>
<evidence type="ECO:0000313" key="2">
    <source>
        <dbReference type="EMBL" id="KAJ8401028.1"/>
    </source>
</evidence>
<feature type="compositionally biased region" description="Basic residues" evidence="1">
    <location>
        <begin position="50"/>
        <end position="60"/>
    </location>
</feature>
<protein>
    <submittedName>
        <fullName evidence="2">Uncharacterized protein</fullName>
    </submittedName>
</protein>
<feature type="region of interest" description="Disordered" evidence="1">
    <location>
        <begin position="40"/>
        <end position="106"/>
    </location>
</feature>
<dbReference type="Proteomes" id="UP001221898">
    <property type="component" value="Unassembled WGS sequence"/>
</dbReference>